<evidence type="ECO:0000256" key="1">
    <source>
        <dbReference type="ARBA" id="ARBA00022723"/>
    </source>
</evidence>
<protein>
    <submittedName>
        <fullName evidence="4">Cytochrome p450</fullName>
    </submittedName>
</protein>
<dbReference type="STRING" id="5353.A0A1Q3E084"/>
<comment type="caution">
    <text evidence="4">The sequence shown here is derived from an EMBL/GenBank/DDBJ whole genome shotgun (WGS) entry which is preliminary data.</text>
</comment>
<sequence length="451" mass="50623">MHKVHGVALIRVRRTTLSSLAELFSLSSRDSEVSNTCAIPHPPGYPFPGNILSLDVPTHGYHGLAQKYASIYQLNLLGRKVIFVSSYTLVNELSDDSRFQKSVGGALKETRNLIHDGIFTAFDGESSWITAHRLLIPVFGVMRVRDMLEDMREICDQMICKWDGPACRLNNTAQYYSSMLHVIQAGFIRKYGKHQPDVEKMSKIAHSISQRARMSDNSIIDNLLTFLIAALTSEFGFLAEVPALGTMSILGDQPAQLGDLTRMEYLHAVIRESKRLQPTAAIRAVYPLKNTVIGDGKYFIVKDTPIALQIWDLHRDVSVLGLDNSNPSGCLRETLNRCRPMHGNLYEISFGFGMRSCIGRAFAWQEVRISYQEMCIVLSSIVQRFDLALANPLYELQITQAITIKPKGFRGGVRIGGTANFQFSQPPFVNLRYCLIPCRKYRRKCFSSSSG</sequence>
<dbReference type="InterPro" id="IPR001128">
    <property type="entry name" value="Cyt_P450"/>
</dbReference>
<evidence type="ECO:0000313" key="4">
    <source>
        <dbReference type="EMBL" id="GAW00652.1"/>
    </source>
</evidence>
<keyword evidence="1 3" id="KW-0479">Metal-binding</keyword>
<evidence type="ECO:0000256" key="3">
    <source>
        <dbReference type="RuleBase" id="RU000461"/>
    </source>
</evidence>
<dbReference type="AlphaFoldDB" id="A0A1Q3E084"/>
<dbReference type="InterPro" id="IPR036396">
    <property type="entry name" value="Cyt_P450_sf"/>
</dbReference>
<keyword evidence="5" id="KW-1185">Reference proteome</keyword>
<dbReference type="InterPro" id="IPR017972">
    <property type="entry name" value="Cyt_P450_CS"/>
</dbReference>
<gene>
    <name evidence="4" type="ORF">LENED_002196</name>
</gene>
<dbReference type="EMBL" id="BDGU01000035">
    <property type="protein sequence ID" value="GAW00652.1"/>
    <property type="molecule type" value="Genomic_DNA"/>
</dbReference>
<proteinExistence type="inferred from homology"/>
<dbReference type="GO" id="GO:0020037">
    <property type="term" value="F:heme binding"/>
    <property type="evidence" value="ECO:0007669"/>
    <property type="project" value="InterPro"/>
</dbReference>
<name>A0A1Q3E084_LENED</name>
<dbReference type="Proteomes" id="UP000188533">
    <property type="component" value="Unassembled WGS sequence"/>
</dbReference>
<evidence type="ECO:0000313" key="5">
    <source>
        <dbReference type="Proteomes" id="UP000188533"/>
    </source>
</evidence>
<keyword evidence="3" id="KW-0349">Heme</keyword>
<dbReference type="PANTHER" id="PTHR24301">
    <property type="entry name" value="THROMBOXANE-A SYNTHASE"/>
    <property type="match status" value="1"/>
</dbReference>
<dbReference type="GO" id="GO:0005506">
    <property type="term" value="F:iron ion binding"/>
    <property type="evidence" value="ECO:0007669"/>
    <property type="project" value="InterPro"/>
</dbReference>
<reference evidence="4 5" key="2">
    <citation type="submission" date="2017-02" db="EMBL/GenBank/DDBJ databases">
        <title>A genome survey and senescence transcriptome analysis in Lentinula edodes.</title>
        <authorList>
            <person name="Sakamoto Y."/>
            <person name="Nakade K."/>
            <person name="Sato S."/>
            <person name="Yoshida Y."/>
            <person name="Miyazaki K."/>
            <person name="Natsume S."/>
            <person name="Konno N."/>
        </authorList>
    </citation>
    <scope>NUCLEOTIDE SEQUENCE [LARGE SCALE GENOMIC DNA]</scope>
    <source>
        <strain evidence="4 5">NBRC 111202</strain>
    </source>
</reference>
<dbReference type="Pfam" id="PF00067">
    <property type="entry name" value="p450"/>
    <property type="match status" value="2"/>
</dbReference>
<organism evidence="4 5">
    <name type="scientific">Lentinula edodes</name>
    <name type="common">Shiitake mushroom</name>
    <name type="synonym">Lentinus edodes</name>
    <dbReference type="NCBI Taxonomy" id="5353"/>
    <lineage>
        <taxon>Eukaryota</taxon>
        <taxon>Fungi</taxon>
        <taxon>Dikarya</taxon>
        <taxon>Basidiomycota</taxon>
        <taxon>Agaricomycotina</taxon>
        <taxon>Agaricomycetes</taxon>
        <taxon>Agaricomycetidae</taxon>
        <taxon>Agaricales</taxon>
        <taxon>Marasmiineae</taxon>
        <taxon>Omphalotaceae</taxon>
        <taxon>Lentinula</taxon>
    </lineage>
</organism>
<comment type="similarity">
    <text evidence="3">Belongs to the cytochrome P450 family.</text>
</comment>
<dbReference type="Gene3D" id="1.10.630.10">
    <property type="entry name" value="Cytochrome P450"/>
    <property type="match status" value="2"/>
</dbReference>
<dbReference type="GO" id="GO:0016705">
    <property type="term" value="F:oxidoreductase activity, acting on paired donors, with incorporation or reduction of molecular oxygen"/>
    <property type="evidence" value="ECO:0007669"/>
    <property type="project" value="InterPro"/>
</dbReference>
<accession>A0A1Q3E084</accession>
<evidence type="ECO:0000256" key="2">
    <source>
        <dbReference type="ARBA" id="ARBA00023004"/>
    </source>
</evidence>
<keyword evidence="3" id="KW-0560">Oxidoreductase</keyword>
<keyword evidence="3" id="KW-0503">Monooxygenase</keyword>
<keyword evidence="2 3" id="KW-0408">Iron</keyword>
<dbReference type="SUPFAM" id="SSF48264">
    <property type="entry name" value="Cytochrome P450"/>
    <property type="match status" value="1"/>
</dbReference>
<dbReference type="PANTHER" id="PTHR24301:SF2">
    <property type="entry name" value="THROMBOXANE-A SYNTHASE"/>
    <property type="match status" value="1"/>
</dbReference>
<dbReference type="GO" id="GO:0004497">
    <property type="term" value="F:monooxygenase activity"/>
    <property type="evidence" value="ECO:0007669"/>
    <property type="project" value="UniProtKB-KW"/>
</dbReference>
<reference evidence="4 5" key="1">
    <citation type="submission" date="2016-08" db="EMBL/GenBank/DDBJ databases">
        <authorList>
            <consortium name="Lentinula edodes genome sequencing consortium"/>
            <person name="Sakamoto Y."/>
            <person name="Nakade K."/>
            <person name="Sato S."/>
            <person name="Yoshida Y."/>
            <person name="Miyazaki K."/>
            <person name="Natsume S."/>
            <person name="Konno N."/>
        </authorList>
    </citation>
    <scope>NUCLEOTIDE SEQUENCE [LARGE SCALE GENOMIC DNA]</scope>
    <source>
        <strain evidence="4 5">NBRC 111202</strain>
    </source>
</reference>
<dbReference type="PROSITE" id="PS00086">
    <property type="entry name" value="CYTOCHROME_P450"/>
    <property type="match status" value="1"/>
</dbReference>